<dbReference type="EMBL" id="JABXWD010000052">
    <property type="protein sequence ID" value="MBV6340856.1"/>
    <property type="molecule type" value="Genomic_DNA"/>
</dbReference>
<comment type="caution">
    <text evidence="2">The sequence shown here is derived from an EMBL/GenBank/DDBJ whole genome shotgun (WGS) entry which is preliminary data.</text>
</comment>
<keyword evidence="1" id="KW-0812">Transmembrane</keyword>
<evidence type="ECO:0000256" key="1">
    <source>
        <dbReference type="SAM" id="Phobius"/>
    </source>
</evidence>
<sequence length="81" mass="9343">MFIRKLPLKVKLYGSYIALFTMFALFAVYIGGELVELKNDLINYKETESQLKDAKSIQLYIANIWQFFTDAALTKDANVIE</sequence>
<accession>A0ABS6RW90</accession>
<reference evidence="2 3" key="1">
    <citation type="journal article" date="2020" name="J Geophys Res Biogeosci">
        <title>Magnetotaxis as an Adaptation to Enable Bacterial Shuttling of Microbial Sulfur and Sulfur Cycling Across Aquatic Oxic#Anoxic Interfaces.</title>
        <authorList>
            <person name="Li J."/>
            <person name="Liu P."/>
            <person name="Wang J."/>
            <person name="Roberts A.P."/>
            <person name="Pan Y."/>
        </authorList>
    </citation>
    <scope>NUCLEOTIDE SEQUENCE [LARGE SCALE GENOMIC DNA]</scope>
    <source>
        <strain evidence="2 3">MYR-1_YQ</strain>
    </source>
</reference>
<proteinExistence type="predicted"/>
<gene>
    <name evidence="2" type="ORF">HWQ67_04600</name>
</gene>
<evidence type="ECO:0008006" key="4">
    <source>
        <dbReference type="Google" id="ProtNLM"/>
    </source>
</evidence>
<dbReference type="RefSeq" id="WP_218251473.1">
    <property type="nucleotide sequence ID" value="NZ_JABXWD010000052.1"/>
</dbReference>
<name>A0ABS6RW90_9BACT</name>
<feature type="transmembrane region" description="Helical" evidence="1">
    <location>
        <begin position="12"/>
        <end position="31"/>
    </location>
</feature>
<keyword evidence="3" id="KW-1185">Reference proteome</keyword>
<evidence type="ECO:0000313" key="3">
    <source>
        <dbReference type="Proteomes" id="UP001196980"/>
    </source>
</evidence>
<evidence type="ECO:0000313" key="2">
    <source>
        <dbReference type="EMBL" id="MBV6340856.1"/>
    </source>
</evidence>
<organism evidence="2 3">
    <name type="scientific">Candidatus Magnetobacterium casense</name>
    <dbReference type="NCBI Taxonomy" id="1455061"/>
    <lineage>
        <taxon>Bacteria</taxon>
        <taxon>Pseudomonadati</taxon>
        <taxon>Nitrospirota</taxon>
        <taxon>Thermodesulfovibrionia</taxon>
        <taxon>Thermodesulfovibrionales</taxon>
        <taxon>Candidatus Magnetobacteriaceae</taxon>
        <taxon>Candidatus Magnetobacterium</taxon>
    </lineage>
</organism>
<keyword evidence="1" id="KW-1133">Transmembrane helix</keyword>
<protein>
    <recommendedName>
        <fullName evidence="4">Methyl-accepting chemotaxis protein</fullName>
    </recommendedName>
</protein>
<dbReference type="Proteomes" id="UP001196980">
    <property type="component" value="Unassembled WGS sequence"/>
</dbReference>
<keyword evidence="1" id="KW-0472">Membrane</keyword>